<protein>
    <recommendedName>
        <fullName evidence="1">UPF0735 ACT domain-containing protein GCM10011391_21950</fullName>
    </recommendedName>
</protein>
<reference evidence="3" key="1">
    <citation type="journal article" date="2014" name="Int. J. Syst. Evol. Microbiol.">
        <title>Complete genome sequence of Corynebacterium casei LMG S-19264T (=DSM 44701T), isolated from a smear-ripened cheese.</title>
        <authorList>
            <consortium name="US DOE Joint Genome Institute (JGI-PGF)"/>
            <person name="Walter F."/>
            <person name="Albersmeier A."/>
            <person name="Kalinowski J."/>
            <person name="Ruckert C."/>
        </authorList>
    </citation>
    <scope>NUCLEOTIDE SEQUENCE</scope>
    <source>
        <strain evidence="3">CGMCC 1.15371</strain>
    </source>
</reference>
<evidence type="ECO:0000259" key="2">
    <source>
        <dbReference type="PROSITE" id="PS51671"/>
    </source>
</evidence>
<dbReference type="Proteomes" id="UP000628775">
    <property type="component" value="Unassembled WGS sequence"/>
</dbReference>
<accession>A0A8J2YHE3</accession>
<organism evidence="3 4">
    <name type="scientific">Pullulanibacillus camelliae</name>
    <dbReference type="NCBI Taxonomy" id="1707096"/>
    <lineage>
        <taxon>Bacteria</taxon>
        <taxon>Bacillati</taxon>
        <taxon>Bacillota</taxon>
        <taxon>Bacilli</taxon>
        <taxon>Bacillales</taxon>
        <taxon>Sporolactobacillaceae</taxon>
        <taxon>Pullulanibacillus</taxon>
    </lineage>
</organism>
<sequence length="149" mass="16787">MQKREQYYLVRQDVLSESMLKVLEAKRLLETGQAQSVTQAVRDVGLSRSAFYKYKDGIFPFQKIIKEQVVTLFFHLEDRTGILKSLLNIISESNGNILTVHQSIPLQGSANVSLSIDTTEMNTELDAFIERLKKLRGVKKVDIVGTGGI</sequence>
<dbReference type="CDD" id="cd04888">
    <property type="entry name" value="ACT_PheB-BS"/>
    <property type="match status" value="1"/>
</dbReference>
<dbReference type="EMBL" id="BMIR01000009">
    <property type="protein sequence ID" value="GGE42750.1"/>
    <property type="molecule type" value="Genomic_DNA"/>
</dbReference>
<dbReference type="InterPro" id="IPR002912">
    <property type="entry name" value="ACT_dom"/>
</dbReference>
<dbReference type="HAMAP" id="MF_00707">
    <property type="entry name" value="UPF0735"/>
    <property type="match status" value="1"/>
</dbReference>
<comment type="caution">
    <text evidence="3">The sequence shown here is derived from an EMBL/GenBank/DDBJ whole genome shotgun (WGS) entry which is preliminary data.</text>
</comment>
<evidence type="ECO:0000313" key="3">
    <source>
        <dbReference type="EMBL" id="GGE42750.1"/>
    </source>
</evidence>
<dbReference type="RefSeq" id="WP_188693582.1">
    <property type="nucleotide sequence ID" value="NZ_BMIR01000009.1"/>
</dbReference>
<gene>
    <name evidence="3" type="primary">yszB</name>
    <name evidence="3" type="ORF">GCM10011391_21950</name>
</gene>
<proteinExistence type="inferred from homology"/>
<evidence type="ECO:0000313" key="4">
    <source>
        <dbReference type="Proteomes" id="UP000628775"/>
    </source>
</evidence>
<keyword evidence="4" id="KW-1185">Reference proteome</keyword>
<reference evidence="3" key="2">
    <citation type="submission" date="2020-09" db="EMBL/GenBank/DDBJ databases">
        <authorList>
            <person name="Sun Q."/>
            <person name="Zhou Y."/>
        </authorList>
    </citation>
    <scope>NUCLEOTIDE SEQUENCE</scope>
    <source>
        <strain evidence="3">CGMCC 1.15371</strain>
    </source>
</reference>
<dbReference type="SUPFAM" id="SSF55021">
    <property type="entry name" value="ACT-like"/>
    <property type="match status" value="1"/>
</dbReference>
<dbReference type="NCBIfam" id="NF003361">
    <property type="entry name" value="PRK04435.1"/>
    <property type="match status" value="1"/>
</dbReference>
<dbReference type="InterPro" id="IPR045865">
    <property type="entry name" value="ACT-like_dom_sf"/>
</dbReference>
<dbReference type="PIRSF" id="PIRSF025624">
    <property type="entry name" value="ACT_PheB"/>
    <property type="match status" value="1"/>
</dbReference>
<dbReference type="AlphaFoldDB" id="A0A8J2YHE3"/>
<feature type="domain" description="ACT" evidence="2">
    <location>
        <begin position="71"/>
        <end position="146"/>
    </location>
</feature>
<evidence type="ECO:0000256" key="1">
    <source>
        <dbReference type="HAMAP-Rule" id="MF_00707"/>
    </source>
</evidence>
<name>A0A8J2YHE3_9BACL</name>
<dbReference type="Pfam" id="PF13291">
    <property type="entry name" value="ACT_4"/>
    <property type="match status" value="1"/>
</dbReference>
<comment type="similarity">
    <text evidence="1">Belongs to the UPF0735 family.</text>
</comment>
<dbReference type="Gene3D" id="3.30.70.260">
    <property type="match status" value="1"/>
</dbReference>
<dbReference type="PROSITE" id="PS51671">
    <property type="entry name" value="ACT"/>
    <property type="match status" value="1"/>
</dbReference>
<dbReference type="InterPro" id="IPR008310">
    <property type="entry name" value="UPF0735_ACT_dom-cont"/>
</dbReference>